<dbReference type="InterPro" id="IPR006047">
    <property type="entry name" value="GH13_cat_dom"/>
</dbReference>
<dbReference type="PANTHER" id="PTHR43651">
    <property type="entry name" value="1,4-ALPHA-GLUCAN-BRANCHING ENZYME"/>
    <property type="match status" value="1"/>
</dbReference>
<sequence>MGAIPFSKGVAFRVWAPNAEKVFVTGTFINWDEQHYELLSEGNGFWYTEVSEAQPGDEYKYILFYNNQKLIKNDPYAKEVTNSAGNSIIVDNNFNWEDDGYQIPSWNELVIFEMHVGTFNTPQRDMPGNFKSVIKKIPYLKKLGINAIEIMPPMEFPDDYSWGYNPAYPFAVESSYGSSKEFKVLINEAHKAGIAVILDVVYNHFGPDDMDIWQFDGWKEGEYGGIYFYNDWRAETPWGNTRPDYGRDEVRTYLRDNAIMWLDEFHVDGLRLDATAFIRNVKGLNDSPTNDIEEGWSFMQWINEEVQKHFPGRITIAEDLCNNAWLTKTTGEGGAGFGSQWNNSFANEVRANIITNDDDLRDMDIIANQIKKHIDDDITSRVIYTESHDEIANGKARVAEEIWPGNVDNWFSRKRSVLGAALVLTSAGIPMIFQGQEFLEDRWFYDKDPLDWNLSNQYAGLVDLYKTLIELRKNTKGTTKGLTGQHVEVHHINQDEKVVAFHRWYDGGAKDSVIVVFNFRNQELDNYVVGVPSGGQWKVRFNSDWKGFDEEFTNNYTGASEATEGETDGMSHYISLSIGPYSVLILSQD</sequence>
<dbReference type="InterPro" id="IPR013780">
    <property type="entry name" value="Glyco_hydro_b"/>
</dbReference>
<dbReference type="KEGG" id="mcos:GM418_29730"/>
<comment type="function">
    <text evidence="2">Catalyzes the formation of the alpha-1,6-glucosidic linkages in glycogen by scission of a 1,4-alpha-linked oligosaccharide from growing alpha-1,4-glucan chains and the subsequent attachment of the oligosaccharide to the alpha-1,6 position.</text>
</comment>
<dbReference type="Pfam" id="PF00128">
    <property type="entry name" value="Alpha-amylase"/>
    <property type="match status" value="2"/>
</dbReference>
<accession>A0A6I6K4B2</accession>
<dbReference type="SUPFAM" id="SSF51011">
    <property type="entry name" value="Glycosyl hydrolase domain"/>
    <property type="match status" value="1"/>
</dbReference>
<keyword evidence="10" id="KW-1185">Reference proteome</keyword>
<evidence type="ECO:0000256" key="7">
    <source>
        <dbReference type="PIRSR" id="PIRSR000463-1"/>
    </source>
</evidence>
<dbReference type="InterPro" id="IPR037439">
    <property type="entry name" value="Branching_enzy"/>
</dbReference>
<dbReference type="SUPFAM" id="SSF81296">
    <property type="entry name" value="E set domains"/>
    <property type="match status" value="1"/>
</dbReference>
<evidence type="ECO:0000256" key="2">
    <source>
        <dbReference type="ARBA" id="ARBA00002953"/>
    </source>
</evidence>
<dbReference type="InterPro" id="IPR004193">
    <property type="entry name" value="Glyco_hydro_13_N"/>
</dbReference>
<keyword evidence="6" id="KW-0119">Carbohydrate metabolism</keyword>
<reference evidence="9 10" key="1">
    <citation type="submission" date="2019-11" db="EMBL/GenBank/DDBJ databases">
        <authorList>
            <person name="Zheng R.K."/>
            <person name="Sun C.M."/>
        </authorList>
    </citation>
    <scope>NUCLEOTIDE SEQUENCE [LARGE SCALE GENOMIC DNA]</scope>
    <source>
        <strain evidence="9 10">WC007</strain>
    </source>
</reference>
<proteinExistence type="inferred from homology"/>
<dbReference type="EMBL" id="CP046401">
    <property type="protein sequence ID" value="QGY48250.1"/>
    <property type="molecule type" value="Genomic_DNA"/>
</dbReference>
<dbReference type="Proteomes" id="UP000428260">
    <property type="component" value="Chromosome"/>
</dbReference>
<keyword evidence="5" id="KW-0808">Transferase</keyword>
<organism evidence="9 10">
    <name type="scientific">Maribellus comscasis</name>
    <dbReference type="NCBI Taxonomy" id="2681766"/>
    <lineage>
        <taxon>Bacteria</taxon>
        <taxon>Pseudomonadati</taxon>
        <taxon>Bacteroidota</taxon>
        <taxon>Bacteroidia</taxon>
        <taxon>Marinilabiliales</taxon>
        <taxon>Prolixibacteraceae</taxon>
        <taxon>Maribellus</taxon>
    </lineage>
</organism>
<dbReference type="AlphaFoldDB" id="A0A6I6K4B2"/>
<dbReference type="Pfam" id="PF02922">
    <property type="entry name" value="CBM_48"/>
    <property type="match status" value="1"/>
</dbReference>
<evidence type="ECO:0000256" key="4">
    <source>
        <dbReference type="ARBA" id="ARBA00012541"/>
    </source>
</evidence>
<dbReference type="Gene3D" id="2.60.40.1180">
    <property type="entry name" value="Golgi alpha-mannosidase II"/>
    <property type="match status" value="1"/>
</dbReference>
<dbReference type="GO" id="GO:0003844">
    <property type="term" value="F:1,4-alpha-glucan branching enzyme activity"/>
    <property type="evidence" value="ECO:0007669"/>
    <property type="project" value="UniProtKB-EC"/>
</dbReference>
<evidence type="ECO:0000256" key="3">
    <source>
        <dbReference type="ARBA" id="ARBA00009000"/>
    </source>
</evidence>
<name>A0A6I6K4B2_9BACT</name>
<gene>
    <name evidence="9" type="ORF">GM418_29730</name>
</gene>
<dbReference type="GO" id="GO:0004553">
    <property type="term" value="F:hydrolase activity, hydrolyzing O-glycosyl compounds"/>
    <property type="evidence" value="ECO:0007669"/>
    <property type="project" value="InterPro"/>
</dbReference>
<dbReference type="EC" id="2.4.1.18" evidence="4"/>
<dbReference type="SMART" id="SM00642">
    <property type="entry name" value="Aamy"/>
    <property type="match status" value="1"/>
</dbReference>
<dbReference type="InterPro" id="IPR044143">
    <property type="entry name" value="GlgB_N_E_set_prok"/>
</dbReference>
<dbReference type="Gene3D" id="3.20.20.80">
    <property type="entry name" value="Glycosidases"/>
    <property type="match status" value="1"/>
</dbReference>
<dbReference type="InterPro" id="IPR017853">
    <property type="entry name" value="GH"/>
</dbReference>
<feature type="domain" description="Glycosyl hydrolase family 13 catalytic" evidence="8">
    <location>
        <begin position="87"/>
        <end position="472"/>
    </location>
</feature>
<dbReference type="InterPro" id="IPR006048">
    <property type="entry name" value="A-amylase/branching_C"/>
</dbReference>
<dbReference type="Pfam" id="PF02806">
    <property type="entry name" value="Alpha-amylase_C"/>
    <property type="match status" value="1"/>
</dbReference>
<dbReference type="PIRSF" id="PIRSF000463">
    <property type="entry name" value="GlgB"/>
    <property type="match status" value="1"/>
</dbReference>
<dbReference type="GO" id="GO:0043169">
    <property type="term" value="F:cation binding"/>
    <property type="evidence" value="ECO:0007669"/>
    <property type="project" value="InterPro"/>
</dbReference>
<evidence type="ECO:0000313" key="9">
    <source>
        <dbReference type="EMBL" id="QGY48250.1"/>
    </source>
</evidence>
<dbReference type="CDD" id="cd02855">
    <property type="entry name" value="E_set_GBE_prok_N"/>
    <property type="match status" value="1"/>
</dbReference>
<evidence type="ECO:0000256" key="6">
    <source>
        <dbReference type="ARBA" id="ARBA00023277"/>
    </source>
</evidence>
<evidence type="ECO:0000259" key="8">
    <source>
        <dbReference type="SMART" id="SM00642"/>
    </source>
</evidence>
<dbReference type="Gene3D" id="2.60.40.10">
    <property type="entry name" value="Immunoglobulins"/>
    <property type="match status" value="1"/>
</dbReference>
<dbReference type="SUPFAM" id="SSF51445">
    <property type="entry name" value="(Trans)glycosidases"/>
    <property type="match status" value="1"/>
</dbReference>
<feature type="active site" description="Nucleophile" evidence="7">
    <location>
        <position position="273"/>
    </location>
</feature>
<evidence type="ECO:0000313" key="10">
    <source>
        <dbReference type="Proteomes" id="UP000428260"/>
    </source>
</evidence>
<comment type="catalytic activity">
    <reaction evidence="1">
        <text>Transfers a segment of a (1-&gt;4)-alpha-D-glucan chain to a primary hydroxy group in a similar glucan chain.</text>
        <dbReference type="EC" id="2.4.1.18"/>
    </reaction>
</comment>
<dbReference type="CDD" id="cd11325">
    <property type="entry name" value="AmyAc_GTHase"/>
    <property type="match status" value="1"/>
</dbReference>
<evidence type="ECO:0000256" key="5">
    <source>
        <dbReference type="ARBA" id="ARBA00022679"/>
    </source>
</evidence>
<feature type="active site" description="Proton donor" evidence="7">
    <location>
        <position position="318"/>
    </location>
</feature>
<dbReference type="InterPro" id="IPR014756">
    <property type="entry name" value="Ig_E-set"/>
</dbReference>
<dbReference type="PANTHER" id="PTHR43651:SF11">
    <property type="entry name" value="MALTO-OLIGOSYLTREHALOSE TREHALOHYDROLASE"/>
    <property type="match status" value="1"/>
</dbReference>
<dbReference type="InterPro" id="IPR013783">
    <property type="entry name" value="Ig-like_fold"/>
</dbReference>
<comment type="similarity">
    <text evidence="3">Belongs to the glycosyl hydrolase 13 family. GlgB subfamily.</text>
</comment>
<dbReference type="GO" id="GO:0005978">
    <property type="term" value="P:glycogen biosynthetic process"/>
    <property type="evidence" value="ECO:0007669"/>
    <property type="project" value="InterPro"/>
</dbReference>
<evidence type="ECO:0000256" key="1">
    <source>
        <dbReference type="ARBA" id="ARBA00000826"/>
    </source>
</evidence>
<protein>
    <recommendedName>
        <fullName evidence="4">1,4-alpha-glucan branching enzyme</fullName>
        <ecNumber evidence="4">2.4.1.18</ecNumber>
    </recommendedName>
</protein>